<evidence type="ECO:0000313" key="1">
    <source>
        <dbReference type="EMBL" id="NOU78027.1"/>
    </source>
</evidence>
<sequence>MKYKNNPAESLGEDEMLPFVQQFWIWAEMRREMLYYGQDFIKITGSMPQKADDLGIPAPITLQLKYK</sequence>
<comment type="caution">
    <text evidence="1">The sequence shown here is derived from an EMBL/GenBank/DDBJ whole genome shotgun (WGS) entry which is preliminary data.</text>
</comment>
<dbReference type="EMBL" id="WHOB01000016">
    <property type="protein sequence ID" value="NOU78027.1"/>
    <property type="molecule type" value="Genomic_DNA"/>
</dbReference>
<accession>A0ABX1YAT2</accession>
<dbReference type="Proteomes" id="UP000596857">
    <property type="component" value="Unassembled WGS sequence"/>
</dbReference>
<evidence type="ECO:0000313" key="2">
    <source>
        <dbReference type="Proteomes" id="UP000596857"/>
    </source>
</evidence>
<name>A0ABX1YAT2_9BACL</name>
<reference evidence="1 2" key="1">
    <citation type="submission" date="2019-10" db="EMBL/GenBank/DDBJ databases">
        <title>Description of Paenibacillus terricola sp. nov.</title>
        <authorList>
            <person name="Carlier A."/>
            <person name="Qi S."/>
        </authorList>
    </citation>
    <scope>NUCLEOTIDE SEQUENCE [LARGE SCALE GENOMIC DNA]</scope>
    <source>
        <strain evidence="1 2">LMG 31459</strain>
    </source>
</reference>
<gene>
    <name evidence="1" type="ORF">GC101_03950</name>
</gene>
<proteinExistence type="predicted"/>
<organism evidence="1 2">
    <name type="scientific">Paenibacillus phytohabitans</name>
    <dbReference type="NCBI Taxonomy" id="2654978"/>
    <lineage>
        <taxon>Bacteria</taxon>
        <taxon>Bacillati</taxon>
        <taxon>Bacillota</taxon>
        <taxon>Bacilli</taxon>
        <taxon>Bacillales</taxon>
        <taxon>Paenibacillaceae</taxon>
        <taxon>Paenibacillus</taxon>
    </lineage>
</organism>
<protein>
    <submittedName>
        <fullName evidence="1">Uncharacterized protein</fullName>
    </submittedName>
</protein>
<dbReference type="RefSeq" id="WP_171716152.1">
    <property type="nucleotide sequence ID" value="NZ_WHOB01000016.1"/>
</dbReference>
<keyword evidence="2" id="KW-1185">Reference proteome</keyword>